<dbReference type="Gene3D" id="3.40.50.1240">
    <property type="entry name" value="Phosphoglycerate mutase-like"/>
    <property type="match status" value="1"/>
</dbReference>
<dbReference type="PIRSF" id="PIRSF000709">
    <property type="entry name" value="6PFK_2-Ptase"/>
    <property type="match status" value="1"/>
</dbReference>
<dbReference type="PANTHER" id="PTHR11931">
    <property type="entry name" value="PHOSPHOGLYCERATE MUTASE"/>
    <property type="match status" value="1"/>
</dbReference>
<name>A0A0W8F8E9_9ZZZZ</name>
<dbReference type="HAMAP" id="MF_01039">
    <property type="entry name" value="PGAM_GpmA"/>
    <property type="match status" value="1"/>
</dbReference>
<dbReference type="SMART" id="SM00855">
    <property type="entry name" value="PGAM"/>
    <property type="match status" value="1"/>
</dbReference>
<keyword evidence="4" id="KW-0413">Isomerase</keyword>
<reference evidence="5" key="1">
    <citation type="journal article" date="2015" name="Proc. Natl. Acad. Sci. U.S.A.">
        <title>Networks of energetic and metabolic interactions define dynamics in microbial communities.</title>
        <authorList>
            <person name="Embree M."/>
            <person name="Liu J.K."/>
            <person name="Al-Bassam M.M."/>
            <person name="Zengler K."/>
        </authorList>
    </citation>
    <scope>NUCLEOTIDE SEQUENCE</scope>
</reference>
<dbReference type="GO" id="GO:0004619">
    <property type="term" value="F:phosphoglycerate mutase activity"/>
    <property type="evidence" value="ECO:0007669"/>
    <property type="project" value="UniProtKB-EC"/>
</dbReference>
<dbReference type="InterPro" id="IPR005952">
    <property type="entry name" value="Phosphogly_mut1"/>
</dbReference>
<dbReference type="PROSITE" id="PS00175">
    <property type="entry name" value="PG_MUTASE"/>
    <property type="match status" value="1"/>
</dbReference>
<evidence type="ECO:0000313" key="5">
    <source>
        <dbReference type="EMBL" id="KUG17054.1"/>
    </source>
</evidence>
<comment type="similarity">
    <text evidence="1">Belongs to the phosphoglycerate mutase family. BPG-dependent PGAM subfamily.</text>
</comment>
<dbReference type="SUPFAM" id="SSF53254">
    <property type="entry name" value="Phosphoglycerate mutase-like"/>
    <property type="match status" value="1"/>
</dbReference>
<dbReference type="EC" id="5.4.2.11" evidence="2"/>
<keyword evidence="3" id="KW-0324">Glycolysis</keyword>
<dbReference type="GO" id="GO:0006096">
    <property type="term" value="P:glycolytic process"/>
    <property type="evidence" value="ECO:0007669"/>
    <property type="project" value="UniProtKB-KW"/>
</dbReference>
<sequence>MSRLVLLRHGQSLWNRERRFTGWTDIDLSFQGIEEARDAGRIMKGAGITIDVAYTSLLKRAVRTMWIVLGEMDLTRIPVIKSWRLNERAYGDFEGRSLDEAEELYGAEQVRRWRKGFLHRFPAPSSESLKDVQERLLPLWQGQIAADLKKGRGVLVVSHGNTIRALVKHIEEISDQNIEELEVHTASPILYELDGRLKLMKRIDL</sequence>
<dbReference type="NCBIfam" id="TIGR01258">
    <property type="entry name" value="pgm_1"/>
    <property type="match status" value="2"/>
</dbReference>
<dbReference type="InterPro" id="IPR013078">
    <property type="entry name" value="His_Pase_superF_clade-1"/>
</dbReference>
<gene>
    <name evidence="5" type="ORF">ASZ90_013264</name>
</gene>
<dbReference type="AlphaFoldDB" id="A0A0W8F8E9"/>
<protein>
    <recommendedName>
        <fullName evidence="2">phosphoglycerate mutase (2,3-diphosphoglycerate-dependent)</fullName>
        <ecNumber evidence="2">5.4.2.11</ecNumber>
    </recommendedName>
</protein>
<dbReference type="InterPro" id="IPR029033">
    <property type="entry name" value="His_PPase_superfam"/>
</dbReference>
<evidence type="ECO:0000256" key="2">
    <source>
        <dbReference type="ARBA" id="ARBA00012028"/>
    </source>
</evidence>
<evidence type="ECO:0000256" key="4">
    <source>
        <dbReference type="ARBA" id="ARBA00023235"/>
    </source>
</evidence>
<dbReference type="Pfam" id="PF00300">
    <property type="entry name" value="His_Phos_1"/>
    <property type="match status" value="1"/>
</dbReference>
<dbReference type="EMBL" id="LNQE01001466">
    <property type="protein sequence ID" value="KUG17054.1"/>
    <property type="molecule type" value="Genomic_DNA"/>
</dbReference>
<proteinExistence type="inferred from homology"/>
<comment type="caution">
    <text evidence="5">The sequence shown here is derived from an EMBL/GenBank/DDBJ whole genome shotgun (WGS) entry which is preliminary data.</text>
</comment>
<dbReference type="InterPro" id="IPR001345">
    <property type="entry name" value="PG/BPGM_mutase_AS"/>
</dbReference>
<organism evidence="5">
    <name type="scientific">hydrocarbon metagenome</name>
    <dbReference type="NCBI Taxonomy" id="938273"/>
    <lineage>
        <taxon>unclassified sequences</taxon>
        <taxon>metagenomes</taxon>
        <taxon>ecological metagenomes</taxon>
    </lineage>
</organism>
<dbReference type="CDD" id="cd07067">
    <property type="entry name" value="HP_PGM_like"/>
    <property type="match status" value="1"/>
</dbReference>
<evidence type="ECO:0000256" key="3">
    <source>
        <dbReference type="ARBA" id="ARBA00023152"/>
    </source>
</evidence>
<evidence type="ECO:0000256" key="1">
    <source>
        <dbReference type="ARBA" id="ARBA00006717"/>
    </source>
</evidence>
<accession>A0A0W8F8E9</accession>